<dbReference type="EC" id="3.1.1.-" evidence="5"/>
<evidence type="ECO:0000256" key="1">
    <source>
        <dbReference type="ARBA" id="ARBA00003534"/>
    </source>
</evidence>
<dbReference type="Pfam" id="PF03283">
    <property type="entry name" value="PAE"/>
    <property type="match status" value="1"/>
</dbReference>
<reference evidence="7" key="3">
    <citation type="journal article" date="2017" name="Nature">
        <title>Genome sequence of the progenitor of the wheat D genome Aegilops tauschii.</title>
        <authorList>
            <person name="Luo M.C."/>
            <person name="Gu Y.Q."/>
            <person name="Puiu D."/>
            <person name="Wang H."/>
            <person name="Twardziok S.O."/>
            <person name="Deal K.R."/>
            <person name="Huo N."/>
            <person name="Zhu T."/>
            <person name="Wang L."/>
            <person name="Wang Y."/>
            <person name="McGuire P.E."/>
            <person name="Liu S."/>
            <person name="Long H."/>
            <person name="Ramasamy R.K."/>
            <person name="Rodriguez J.C."/>
            <person name="Van S.L."/>
            <person name="Yuan L."/>
            <person name="Wang Z."/>
            <person name="Xia Z."/>
            <person name="Xiao L."/>
            <person name="Anderson O.D."/>
            <person name="Ouyang S."/>
            <person name="Liang Y."/>
            <person name="Zimin A.V."/>
            <person name="Pertea G."/>
            <person name="Qi P."/>
            <person name="Bennetzen J.L."/>
            <person name="Dai X."/>
            <person name="Dawson M.W."/>
            <person name="Muller H.G."/>
            <person name="Kugler K."/>
            <person name="Rivarola-Duarte L."/>
            <person name="Spannagl M."/>
            <person name="Mayer K.F.X."/>
            <person name="Lu F.H."/>
            <person name="Bevan M.W."/>
            <person name="Leroy P."/>
            <person name="Li P."/>
            <person name="You F.M."/>
            <person name="Sun Q."/>
            <person name="Liu Z."/>
            <person name="Lyons E."/>
            <person name="Wicker T."/>
            <person name="Salzberg S.L."/>
            <person name="Devos K.M."/>
            <person name="Dvorak J."/>
        </authorList>
    </citation>
    <scope>NUCLEOTIDE SEQUENCE [LARGE SCALE GENOMIC DNA]</scope>
    <source>
        <strain evidence="7">cv. AL8/78</strain>
    </source>
</reference>
<reference evidence="7" key="4">
    <citation type="submission" date="2019-03" db="UniProtKB">
        <authorList>
            <consortium name="EnsemblPlants"/>
        </authorList>
    </citation>
    <scope>IDENTIFICATION</scope>
</reference>
<keyword evidence="8" id="KW-1185">Reference proteome</keyword>
<feature type="region of interest" description="Disordered" evidence="6">
    <location>
        <begin position="1"/>
        <end position="40"/>
    </location>
</feature>
<feature type="compositionally biased region" description="Basic and acidic residues" evidence="6">
    <location>
        <begin position="1"/>
        <end position="11"/>
    </location>
</feature>
<dbReference type="GO" id="GO:0016787">
    <property type="term" value="F:hydrolase activity"/>
    <property type="evidence" value="ECO:0007669"/>
    <property type="project" value="UniProtKB-KW"/>
</dbReference>
<reference evidence="8" key="1">
    <citation type="journal article" date="2014" name="Science">
        <title>Ancient hybridizations among the ancestral genomes of bread wheat.</title>
        <authorList>
            <consortium name="International Wheat Genome Sequencing Consortium,"/>
            <person name="Marcussen T."/>
            <person name="Sandve S.R."/>
            <person name="Heier L."/>
            <person name="Spannagl M."/>
            <person name="Pfeifer M."/>
            <person name="Jakobsen K.S."/>
            <person name="Wulff B.B."/>
            <person name="Steuernagel B."/>
            <person name="Mayer K.F."/>
            <person name="Olsen O.A."/>
        </authorList>
    </citation>
    <scope>NUCLEOTIDE SEQUENCE [LARGE SCALE GENOMIC DNA]</scope>
    <source>
        <strain evidence="8">cv. AL8/78</strain>
    </source>
</reference>
<evidence type="ECO:0000256" key="6">
    <source>
        <dbReference type="SAM" id="MobiDB-lite"/>
    </source>
</evidence>
<keyword evidence="4 5" id="KW-0134">Cell wall</keyword>
<keyword evidence="5" id="KW-0961">Cell wall biogenesis/degradation</keyword>
<protein>
    <recommendedName>
        <fullName evidence="5">Pectin acetylesterase</fullName>
        <ecNumber evidence="5">3.1.1.-</ecNumber>
    </recommendedName>
</protein>
<evidence type="ECO:0000256" key="4">
    <source>
        <dbReference type="ARBA" id="ARBA00022512"/>
    </source>
</evidence>
<evidence type="ECO:0000256" key="2">
    <source>
        <dbReference type="ARBA" id="ARBA00004191"/>
    </source>
</evidence>
<sequence>EKAAGGHDSRPGRRVHGGSVPRREPAGVPPPPWLRRGRPRLVAPVRGRRLVQRRAVVRRKSRHAAGVHPAHEQARGLLRRAQQRSGQEPRFLQLESGEAAVLRRRILRGRFRVQKWLFSHLHERSKDMGCYHRRSPHQRPRQSRKEVLLSGCSAGGLATFFHCDNLGELLGGVATVKCMSDAGFFLDG</sequence>
<comment type="subcellular location">
    <subcellularLocation>
        <location evidence="2 5">Secreted</location>
        <location evidence="2 5">Cell wall</location>
    </subcellularLocation>
</comment>
<keyword evidence="5" id="KW-0378">Hydrolase</keyword>
<evidence type="ECO:0000313" key="7">
    <source>
        <dbReference type="EnsemblPlants" id="AET1Gv20530100.16"/>
    </source>
</evidence>
<name>A0A452YTK2_AEGTS</name>
<organism evidence="7 8">
    <name type="scientific">Aegilops tauschii subsp. strangulata</name>
    <name type="common">Goatgrass</name>
    <dbReference type="NCBI Taxonomy" id="200361"/>
    <lineage>
        <taxon>Eukaryota</taxon>
        <taxon>Viridiplantae</taxon>
        <taxon>Streptophyta</taxon>
        <taxon>Embryophyta</taxon>
        <taxon>Tracheophyta</taxon>
        <taxon>Spermatophyta</taxon>
        <taxon>Magnoliopsida</taxon>
        <taxon>Liliopsida</taxon>
        <taxon>Poales</taxon>
        <taxon>Poaceae</taxon>
        <taxon>BOP clade</taxon>
        <taxon>Pooideae</taxon>
        <taxon>Triticodae</taxon>
        <taxon>Triticeae</taxon>
        <taxon>Triticinae</taxon>
        <taxon>Aegilops</taxon>
    </lineage>
</organism>
<accession>A0A452YTK2</accession>
<evidence type="ECO:0000313" key="8">
    <source>
        <dbReference type="Proteomes" id="UP000015105"/>
    </source>
</evidence>
<dbReference type="GO" id="GO:0071555">
    <property type="term" value="P:cell wall organization"/>
    <property type="evidence" value="ECO:0007669"/>
    <property type="project" value="UniProtKB-KW"/>
</dbReference>
<dbReference type="Gramene" id="AET1Gv20530100.16">
    <property type="protein sequence ID" value="AET1Gv20530100.16"/>
    <property type="gene ID" value="AET1Gv20530100"/>
</dbReference>
<keyword evidence="5" id="KW-0964">Secreted</keyword>
<evidence type="ECO:0000256" key="5">
    <source>
        <dbReference type="RuleBase" id="RU363114"/>
    </source>
</evidence>
<reference evidence="7" key="5">
    <citation type="journal article" date="2021" name="G3 (Bethesda)">
        <title>Aegilops tauschii genome assembly Aet v5.0 features greater sequence contiguity and improved annotation.</title>
        <authorList>
            <person name="Wang L."/>
            <person name="Zhu T."/>
            <person name="Rodriguez J.C."/>
            <person name="Deal K.R."/>
            <person name="Dubcovsky J."/>
            <person name="McGuire P.E."/>
            <person name="Lux T."/>
            <person name="Spannagl M."/>
            <person name="Mayer K.F.X."/>
            <person name="Baldrich P."/>
            <person name="Meyers B.C."/>
            <person name="Huo N."/>
            <person name="Gu Y.Q."/>
            <person name="Zhou H."/>
            <person name="Devos K.M."/>
            <person name="Bennetzen J.L."/>
            <person name="Unver T."/>
            <person name="Budak H."/>
            <person name="Gulick P.J."/>
            <person name="Galiba G."/>
            <person name="Kalapos B."/>
            <person name="Nelson D.R."/>
            <person name="Li P."/>
            <person name="You F.M."/>
            <person name="Luo M.C."/>
            <person name="Dvorak J."/>
        </authorList>
    </citation>
    <scope>NUCLEOTIDE SEQUENCE [LARGE SCALE GENOMIC DNA]</scope>
    <source>
        <strain evidence="7">cv. AL8/78</strain>
    </source>
</reference>
<proteinExistence type="inferred from homology"/>
<dbReference type="Proteomes" id="UP000015105">
    <property type="component" value="Chromosome 1D"/>
</dbReference>
<dbReference type="InterPro" id="IPR004963">
    <property type="entry name" value="PAE/NOTUM"/>
</dbReference>
<dbReference type="AlphaFoldDB" id="A0A452YTK2"/>
<dbReference type="PANTHER" id="PTHR21562">
    <property type="entry name" value="NOTUM-RELATED"/>
    <property type="match status" value="1"/>
</dbReference>
<evidence type="ECO:0000256" key="3">
    <source>
        <dbReference type="ARBA" id="ARBA00005784"/>
    </source>
</evidence>
<comment type="function">
    <text evidence="1 5">Hydrolyzes acetyl esters in homogalacturonan regions of pectin. In type I primary cell wall, galacturonic acid residues of pectin can be acetylated at the O-2 and O-3 positions. Decreasing the degree of acetylation of pectin gels in vitro alters their physical properties.</text>
</comment>
<reference evidence="8" key="2">
    <citation type="journal article" date="2017" name="Nat. Plants">
        <title>The Aegilops tauschii genome reveals multiple impacts of transposons.</title>
        <authorList>
            <person name="Zhao G."/>
            <person name="Zou C."/>
            <person name="Li K."/>
            <person name="Wang K."/>
            <person name="Li T."/>
            <person name="Gao L."/>
            <person name="Zhang X."/>
            <person name="Wang H."/>
            <person name="Yang Z."/>
            <person name="Liu X."/>
            <person name="Jiang W."/>
            <person name="Mao L."/>
            <person name="Kong X."/>
            <person name="Jiao Y."/>
            <person name="Jia J."/>
        </authorList>
    </citation>
    <scope>NUCLEOTIDE SEQUENCE [LARGE SCALE GENOMIC DNA]</scope>
    <source>
        <strain evidence="8">cv. AL8/78</strain>
    </source>
</reference>
<comment type="similarity">
    <text evidence="3 5">Belongs to the pectinacetylesterase family.</text>
</comment>
<dbReference type="PANTHER" id="PTHR21562:SF69">
    <property type="entry name" value="PECTIN ACETYLESTERASE 9"/>
    <property type="match status" value="1"/>
</dbReference>
<dbReference type="EnsemblPlants" id="AET1Gv20530100.16">
    <property type="protein sequence ID" value="AET1Gv20530100.16"/>
    <property type="gene ID" value="AET1Gv20530100"/>
</dbReference>